<dbReference type="Proteomes" id="UP000824782">
    <property type="component" value="Unassembled WGS sequence"/>
</dbReference>
<gene>
    <name evidence="1" type="ORF">GDO81_006701</name>
</gene>
<comment type="caution">
    <text evidence="1">The sequence shown here is derived from an EMBL/GenBank/DDBJ whole genome shotgun (WGS) entry which is preliminary data.</text>
</comment>
<accession>A0AAV7CYQ6</accession>
<evidence type="ECO:0000313" key="1">
    <source>
        <dbReference type="EMBL" id="KAG8590262.1"/>
    </source>
</evidence>
<proteinExistence type="predicted"/>
<protein>
    <submittedName>
        <fullName evidence="1">Uncharacterized protein</fullName>
    </submittedName>
</protein>
<dbReference type="AlphaFoldDB" id="A0AAV7CYQ6"/>
<dbReference type="EMBL" id="WNYA01000002">
    <property type="protein sequence ID" value="KAG8590262.1"/>
    <property type="molecule type" value="Genomic_DNA"/>
</dbReference>
<name>A0AAV7CYQ6_ENGPU</name>
<keyword evidence="2" id="KW-1185">Reference proteome</keyword>
<reference evidence="1" key="1">
    <citation type="thesis" date="2020" institute="ProQuest LLC" country="789 East Eisenhower Parkway, Ann Arbor, MI, USA">
        <title>Comparative Genomics and Chromosome Evolution.</title>
        <authorList>
            <person name="Mudd A.B."/>
        </authorList>
    </citation>
    <scope>NUCLEOTIDE SEQUENCE</scope>
    <source>
        <strain evidence="1">237g6f4</strain>
        <tissue evidence="1">Blood</tissue>
    </source>
</reference>
<organism evidence="1 2">
    <name type="scientific">Engystomops pustulosus</name>
    <name type="common">Tungara frog</name>
    <name type="synonym">Physalaemus pustulosus</name>
    <dbReference type="NCBI Taxonomy" id="76066"/>
    <lineage>
        <taxon>Eukaryota</taxon>
        <taxon>Metazoa</taxon>
        <taxon>Chordata</taxon>
        <taxon>Craniata</taxon>
        <taxon>Vertebrata</taxon>
        <taxon>Euteleostomi</taxon>
        <taxon>Amphibia</taxon>
        <taxon>Batrachia</taxon>
        <taxon>Anura</taxon>
        <taxon>Neobatrachia</taxon>
        <taxon>Hyloidea</taxon>
        <taxon>Leptodactylidae</taxon>
        <taxon>Leiuperinae</taxon>
        <taxon>Engystomops</taxon>
    </lineage>
</organism>
<evidence type="ECO:0000313" key="2">
    <source>
        <dbReference type="Proteomes" id="UP000824782"/>
    </source>
</evidence>
<sequence length="68" mass="7272">MQVSWGVEHAVHAAGGGGDVCVLLSDHVICCISLGHGWHVVMLLLQGLDTLEKGRLLGILALTTYRLH</sequence>